<dbReference type="SUPFAM" id="SSF56672">
    <property type="entry name" value="DNA/RNA polymerases"/>
    <property type="match status" value="1"/>
</dbReference>
<dbReference type="Pfam" id="PF00078">
    <property type="entry name" value="RVT_1"/>
    <property type="match status" value="1"/>
</dbReference>
<evidence type="ECO:0000256" key="5">
    <source>
        <dbReference type="ARBA" id="ARBA00023274"/>
    </source>
</evidence>
<evidence type="ECO:0000256" key="4">
    <source>
        <dbReference type="ARBA" id="ARBA00023128"/>
    </source>
</evidence>
<dbReference type="AlphaFoldDB" id="A0A445HB10"/>
<dbReference type="EMBL" id="QZWG01000013">
    <property type="protein sequence ID" value="RZB70900.1"/>
    <property type="molecule type" value="Genomic_DNA"/>
</dbReference>
<dbReference type="InterPro" id="IPR000477">
    <property type="entry name" value="RT_dom"/>
</dbReference>
<dbReference type="PROSITE" id="PS50878">
    <property type="entry name" value="RT_POL"/>
    <property type="match status" value="1"/>
</dbReference>
<feature type="domain" description="Reverse transcriptase" evidence="7">
    <location>
        <begin position="1"/>
        <end position="235"/>
    </location>
</feature>
<dbReference type="PANTHER" id="PTHR35693:SF1">
    <property type="entry name" value="EXPRESSED PROTEIN"/>
    <property type="match status" value="1"/>
</dbReference>
<evidence type="ECO:0000259" key="7">
    <source>
        <dbReference type="PROSITE" id="PS50878"/>
    </source>
</evidence>
<keyword evidence="4" id="KW-0496">Mitochondrion</keyword>
<evidence type="ECO:0000313" key="8">
    <source>
        <dbReference type="EMBL" id="RZB70900.1"/>
    </source>
</evidence>
<protein>
    <recommendedName>
        <fullName evidence="6">Small ribosomal subunit protein mS23</fullName>
    </recommendedName>
</protein>
<name>A0A445HB10_GLYSO</name>
<comment type="caution">
    <text evidence="8">The sequence shown here is derived from an EMBL/GenBank/DDBJ whole genome shotgun (WGS) entry which is preliminary data.</text>
</comment>
<dbReference type="InterPro" id="IPR043502">
    <property type="entry name" value="DNA/RNA_pol_sf"/>
</dbReference>
<organism evidence="8 9">
    <name type="scientific">Glycine soja</name>
    <name type="common">Wild soybean</name>
    <dbReference type="NCBI Taxonomy" id="3848"/>
    <lineage>
        <taxon>Eukaryota</taxon>
        <taxon>Viridiplantae</taxon>
        <taxon>Streptophyta</taxon>
        <taxon>Embryophyta</taxon>
        <taxon>Tracheophyta</taxon>
        <taxon>Spermatophyta</taxon>
        <taxon>Magnoliopsida</taxon>
        <taxon>eudicotyledons</taxon>
        <taxon>Gunneridae</taxon>
        <taxon>Pentapetalae</taxon>
        <taxon>rosids</taxon>
        <taxon>fabids</taxon>
        <taxon>Fabales</taxon>
        <taxon>Fabaceae</taxon>
        <taxon>Papilionoideae</taxon>
        <taxon>50 kb inversion clade</taxon>
        <taxon>NPAAA clade</taxon>
        <taxon>indigoferoid/millettioid clade</taxon>
        <taxon>Phaseoleae</taxon>
        <taxon>Glycine</taxon>
        <taxon>Glycine subgen. Soja</taxon>
    </lineage>
</organism>
<accession>A0A445HB10</accession>
<dbReference type="InterPro" id="IPR059242">
    <property type="entry name" value="mS23_dom"/>
</dbReference>
<keyword evidence="5" id="KW-0687">Ribonucleoprotein</keyword>
<gene>
    <name evidence="8" type="ORF">D0Y65_035723</name>
</gene>
<keyword evidence="9" id="KW-1185">Reference proteome</keyword>
<dbReference type="Proteomes" id="UP000289340">
    <property type="component" value="Chromosome 13"/>
</dbReference>
<keyword evidence="3" id="KW-0689">Ribosomal protein</keyword>
<evidence type="ECO:0000256" key="6">
    <source>
        <dbReference type="ARBA" id="ARBA00035137"/>
    </source>
</evidence>
<evidence type="ECO:0000313" key="9">
    <source>
        <dbReference type="Proteomes" id="UP000289340"/>
    </source>
</evidence>
<dbReference type="InterPro" id="IPR026960">
    <property type="entry name" value="RVT-Znf"/>
</dbReference>
<comment type="subcellular location">
    <subcellularLocation>
        <location evidence="1">Mitochondrion</location>
    </subcellularLocation>
</comment>
<evidence type="ECO:0000256" key="1">
    <source>
        <dbReference type="ARBA" id="ARBA00004173"/>
    </source>
</evidence>
<dbReference type="Pfam" id="PF13966">
    <property type="entry name" value="zf-RVT"/>
    <property type="match status" value="1"/>
</dbReference>
<evidence type="ECO:0000256" key="3">
    <source>
        <dbReference type="ARBA" id="ARBA00022980"/>
    </source>
</evidence>
<dbReference type="CDD" id="cd23701">
    <property type="entry name" value="At1g26750"/>
    <property type="match status" value="1"/>
</dbReference>
<comment type="similarity">
    <text evidence="2">Belongs to the mitochondrion-specific ribosomal protein mS23 family.</text>
</comment>
<reference evidence="8 9" key="1">
    <citation type="submission" date="2018-09" db="EMBL/GenBank/DDBJ databases">
        <title>A high-quality reference genome of wild soybean provides a powerful tool to mine soybean genomes.</title>
        <authorList>
            <person name="Xie M."/>
            <person name="Chung C.Y.L."/>
            <person name="Li M.-W."/>
            <person name="Wong F.-L."/>
            <person name="Chan T.-F."/>
            <person name="Lam H.-M."/>
        </authorList>
    </citation>
    <scope>NUCLEOTIDE SEQUENCE [LARGE SCALE GENOMIC DNA]</scope>
    <source>
        <strain evidence="9">cv. W05</strain>
        <tissue evidence="8">Hypocotyl of etiolated seedlings</tissue>
    </source>
</reference>
<sequence length="471" mass="55254">MFLTVYTRAPPATFPRAEAKIKTINLPENVYVKKFYKIYPDSKYHDAIKYCRFFFVSQEEAKRGQKPCFIFKVDYEKAYDSVSWEFLFYMMRRMSFCAKWIHWIAGCLKSASVSILVNGSLSSELIPQRGLRQGDPLSPMLFNIVVEGLNGLMTNALEKRLFKGFLSGTNKVEISLLQIPKKVENKIVRLQRKFLWGSASEQNKIAWIRWEKVCLPKVDGGLGVKDIRSFNSALLGKWKWKLFQNQGELWARVIESKYGGWRSLNETPRANKESIWWKDLKNVSQHPQQGQLLNAPISWKHMGAYKETGWEWDFKWRRPLFDNEIDQAVAFIQEVEGIRIQNDIDDQWVWEADLSGRYSVKSAYSVLRQDVLEEAPAEEFKELWKLKVPSKVAMFAWRLLNDRLPTKDNLRRKQVLCFYPSPTCVFGLRAIESKEQGVREEKEMAIADMEYMIEKRAKKKVYARFKEIARL</sequence>
<dbReference type="PANTHER" id="PTHR35693">
    <property type="entry name" value="EXPRESSED PROTEIN"/>
    <property type="match status" value="1"/>
</dbReference>
<proteinExistence type="inferred from homology"/>
<evidence type="ECO:0000256" key="2">
    <source>
        <dbReference type="ARBA" id="ARBA00009864"/>
    </source>
</evidence>